<keyword evidence="1" id="KW-0547">Nucleotide-binding</keyword>
<keyword evidence="1" id="KW-0067">ATP-binding</keyword>
<reference evidence="1" key="1">
    <citation type="journal article" date="2019" name="Sci. Rep.">
        <title>Draft genome of Tanacetum cinerariifolium, the natural source of mosquito coil.</title>
        <authorList>
            <person name="Yamashiro T."/>
            <person name="Shiraishi A."/>
            <person name="Satake H."/>
            <person name="Nakayama K."/>
        </authorList>
    </citation>
    <scope>NUCLEOTIDE SEQUENCE</scope>
</reference>
<dbReference type="GO" id="GO:0004386">
    <property type="term" value="F:helicase activity"/>
    <property type="evidence" value="ECO:0007669"/>
    <property type="project" value="UniProtKB-KW"/>
</dbReference>
<name>A0A699IB34_TANCI</name>
<organism evidence="1">
    <name type="scientific">Tanacetum cinerariifolium</name>
    <name type="common">Dalmatian daisy</name>
    <name type="synonym">Chrysanthemum cinerariifolium</name>
    <dbReference type="NCBI Taxonomy" id="118510"/>
    <lineage>
        <taxon>Eukaryota</taxon>
        <taxon>Viridiplantae</taxon>
        <taxon>Streptophyta</taxon>
        <taxon>Embryophyta</taxon>
        <taxon>Tracheophyta</taxon>
        <taxon>Spermatophyta</taxon>
        <taxon>Magnoliopsida</taxon>
        <taxon>eudicotyledons</taxon>
        <taxon>Gunneridae</taxon>
        <taxon>Pentapetalae</taxon>
        <taxon>asterids</taxon>
        <taxon>campanulids</taxon>
        <taxon>Asterales</taxon>
        <taxon>Asteraceae</taxon>
        <taxon>Asteroideae</taxon>
        <taxon>Anthemideae</taxon>
        <taxon>Anthemidinae</taxon>
        <taxon>Tanacetum</taxon>
    </lineage>
</organism>
<protein>
    <submittedName>
        <fullName evidence="1">Helitron helicase-like domain-containing protein</fullName>
    </submittedName>
</protein>
<dbReference type="AlphaFoldDB" id="A0A699IB34"/>
<gene>
    <name evidence="1" type="ORF">Tci_501899</name>
</gene>
<evidence type="ECO:0000313" key="1">
    <source>
        <dbReference type="EMBL" id="GEZ29926.1"/>
    </source>
</evidence>
<keyword evidence="1" id="KW-0378">Hydrolase</keyword>
<comment type="caution">
    <text evidence="1">The sequence shown here is derived from an EMBL/GenBank/DDBJ whole genome shotgun (WGS) entry which is preliminary data.</text>
</comment>
<keyword evidence="1" id="KW-0347">Helicase</keyword>
<dbReference type="PANTHER" id="PTHR45786">
    <property type="entry name" value="DNA BINDING PROTEIN-LIKE"/>
    <property type="match status" value="1"/>
</dbReference>
<proteinExistence type="predicted"/>
<sequence length="167" mass="19220">MLGAIVYERGPETEINCDIFLEELLGYPRRINKLHPSYMSLQFSLLFLYGEDGYSKELKLIGGIESSNADKRLSMKAYYAYYMYDRANCYNYLSRTTRPFQHIYDAIIRGDNDGFDCGGRLILPQSFMGEPRRILAYYLVQDNSTLLLVDDALIDLVGTDAKDTCRD</sequence>
<accession>A0A699IB34</accession>
<dbReference type="PANTHER" id="PTHR45786:SF74">
    <property type="entry name" value="ATP-DEPENDENT DNA HELICASE"/>
    <property type="match status" value="1"/>
</dbReference>
<dbReference type="EMBL" id="BKCJ010262615">
    <property type="protein sequence ID" value="GEZ29926.1"/>
    <property type="molecule type" value="Genomic_DNA"/>
</dbReference>